<reference evidence="2 3" key="1">
    <citation type="submission" date="2018-08" db="EMBL/GenBank/DDBJ databases">
        <title>A genome reference for cultivated species of the human gut microbiota.</title>
        <authorList>
            <person name="Zou Y."/>
            <person name="Xue W."/>
            <person name="Luo G."/>
        </authorList>
    </citation>
    <scope>NUCLEOTIDE SEQUENCE [LARGE SCALE GENOMIC DNA]</scope>
    <source>
        <strain evidence="2 3">OF01-1</strain>
    </source>
</reference>
<keyword evidence="1" id="KW-0472">Membrane</keyword>
<evidence type="ECO:0000313" key="3">
    <source>
        <dbReference type="Proteomes" id="UP000284614"/>
    </source>
</evidence>
<accession>A0A413JU84</accession>
<comment type="caution">
    <text evidence="2">The sequence shown here is derived from an EMBL/GenBank/DDBJ whole genome shotgun (WGS) entry which is preliminary data.</text>
</comment>
<feature type="transmembrane region" description="Helical" evidence="1">
    <location>
        <begin position="7"/>
        <end position="24"/>
    </location>
</feature>
<feature type="transmembrane region" description="Helical" evidence="1">
    <location>
        <begin position="63"/>
        <end position="83"/>
    </location>
</feature>
<keyword evidence="1" id="KW-1133">Transmembrane helix</keyword>
<keyword evidence="1" id="KW-0812">Transmembrane</keyword>
<feature type="transmembrane region" description="Helical" evidence="1">
    <location>
        <begin position="231"/>
        <end position="248"/>
    </location>
</feature>
<evidence type="ECO:0000313" key="2">
    <source>
        <dbReference type="EMBL" id="RGY65545.1"/>
    </source>
</evidence>
<dbReference type="RefSeq" id="WP_005820789.1">
    <property type="nucleotide sequence ID" value="NZ_JAGJHD010000019.1"/>
</dbReference>
<proteinExistence type="predicted"/>
<name>A0A413JU84_BACFG</name>
<feature type="transmembrane region" description="Helical" evidence="1">
    <location>
        <begin position="325"/>
        <end position="345"/>
    </location>
</feature>
<feature type="transmembrane region" description="Helical" evidence="1">
    <location>
        <begin position="118"/>
        <end position="140"/>
    </location>
</feature>
<sequence>MKYVTRWSMICLSILILYFYIFAPPFKVLPFGSDKIIIIVILFIILINGMFSKIIYFYKYEMFFLGLIALFSIYVDLFNGHVVCSLNDTSLVLFLFPCSYGVLWSINHITDISIKRILFMCVSLASFFSFFLILNPNIAYDLKINLLRYPEELLNTFIYRGYGLADGLLFSYPVIQGICIGLIILGYWKYGGWGAFFASIMLIAVFTNARSGFVPILFSLLIVFVLNTRKFLKVGSFFIIIVLCITVLDDFMEKSEMLSTSFEWSMTTFDILNDFLLGKTSENLEALLGDMLVFPVNLQDWLLGTGNYLFVDGVRTTDIGFLLRLNYGGIFYLSLMLALYFYMFYRICYVDKKIAIYLLFTLLYCNYKSDFFIFNSGVRFVFLLYVLITCPFFNSENGEKT</sequence>
<feature type="transmembrane region" description="Helical" evidence="1">
    <location>
        <begin position="371"/>
        <end position="393"/>
    </location>
</feature>
<organism evidence="2 3">
    <name type="scientific">Bacteroides fragilis</name>
    <dbReference type="NCBI Taxonomy" id="817"/>
    <lineage>
        <taxon>Bacteria</taxon>
        <taxon>Pseudomonadati</taxon>
        <taxon>Bacteroidota</taxon>
        <taxon>Bacteroidia</taxon>
        <taxon>Bacteroidales</taxon>
        <taxon>Bacteroidaceae</taxon>
        <taxon>Bacteroides</taxon>
    </lineage>
</organism>
<feature type="transmembrane region" description="Helical" evidence="1">
    <location>
        <begin position="200"/>
        <end position="225"/>
    </location>
</feature>
<gene>
    <name evidence="2" type="ORF">DXA27_19125</name>
</gene>
<feature type="transmembrane region" description="Helical" evidence="1">
    <location>
        <begin position="169"/>
        <end position="188"/>
    </location>
</feature>
<dbReference type="EMBL" id="QSDG01000022">
    <property type="protein sequence ID" value="RGY65545.1"/>
    <property type="molecule type" value="Genomic_DNA"/>
</dbReference>
<dbReference type="Proteomes" id="UP000284614">
    <property type="component" value="Unassembled WGS sequence"/>
</dbReference>
<evidence type="ECO:0000256" key="1">
    <source>
        <dbReference type="SAM" id="Phobius"/>
    </source>
</evidence>
<feature type="transmembrane region" description="Helical" evidence="1">
    <location>
        <begin position="89"/>
        <end position="106"/>
    </location>
</feature>
<feature type="transmembrane region" description="Helical" evidence="1">
    <location>
        <begin position="36"/>
        <end position="56"/>
    </location>
</feature>
<dbReference type="AlphaFoldDB" id="A0A413JU84"/>
<protein>
    <submittedName>
        <fullName evidence="2">Uncharacterized protein</fullName>
    </submittedName>
</protein>